<reference evidence="1 2" key="1">
    <citation type="submission" date="2020-08" db="EMBL/GenBank/DDBJ databases">
        <title>Genomic Encyclopedia of Type Strains, Phase IV (KMG-V): Genome sequencing to study the core and pangenomes of soil and plant-associated prokaryotes.</title>
        <authorList>
            <person name="Whitman W."/>
        </authorList>
    </citation>
    <scope>NUCLEOTIDE SEQUENCE [LARGE SCALE GENOMIC DNA]</scope>
    <source>
        <strain evidence="1 2">SEMIA 492</strain>
    </source>
</reference>
<accession>A0A7W7A042</accession>
<dbReference type="AlphaFoldDB" id="A0A7W7A042"/>
<gene>
    <name evidence="1" type="ORF">GGE60_005659</name>
</gene>
<sequence length="95" mass="10665">MSVNCPICEAEAEEKLPRITGRIEIICPRCHRFGITASALAIVYHRLPEDRHAALCRARAIAEHDKATPLITTALVNPSNSSHFRWRKQSVVHVI</sequence>
<dbReference type="OrthoDB" id="8378554at2"/>
<keyword evidence="2" id="KW-1185">Reference proteome</keyword>
<proteinExistence type="predicted"/>
<dbReference type="RefSeq" id="WP_028754984.1">
    <property type="nucleotide sequence ID" value="NZ_JACIIG010000026.1"/>
</dbReference>
<dbReference type="Proteomes" id="UP000543836">
    <property type="component" value="Unassembled WGS sequence"/>
</dbReference>
<organism evidence="1 2">
    <name type="scientific">Rhizobium leucaenae</name>
    <dbReference type="NCBI Taxonomy" id="29450"/>
    <lineage>
        <taxon>Bacteria</taxon>
        <taxon>Pseudomonadati</taxon>
        <taxon>Pseudomonadota</taxon>
        <taxon>Alphaproteobacteria</taxon>
        <taxon>Hyphomicrobiales</taxon>
        <taxon>Rhizobiaceae</taxon>
        <taxon>Rhizobium/Agrobacterium group</taxon>
        <taxon>Rhizobium</taxon>
    </lineage>
</organism>
<name>A0A7W7A042_9HYPH</name>
<protein>
    <submittedName>
        <fullName evidence="1">Uncharacterized protein</fullName>
    </submittedName>
</protein>
<comment type="caution">
    <text evidence="1">The sequence shown here is derived from an EMBL/GenBank/DDBJ whole genome shotgun (WGS) entry which is preliminary data.</text>
</comment>
<dbReference type="GeneID" id="32531209"/>
<evidence type="ECO:0000313" key="1">
    <source>
        <dbReference type="EMBL" id="MBB4571497.1"/>
    </source>
</evidence>
<dbReference type="EMBL" id="JACIIG010000026">
    <property type="protein sequence ID" value="MBB4571497.1"/>
    <property type="molecule type" value="Genomic_DNA"/>
</dbReference>
<evidence type="ECO:0000313" key="2">
    <source>
        <dbReference type="Proteomes" id="UP000543836"/>
    </source>
</evidence>